<keyword evidence="2" id="KW-1185">Reference proteome</keyword>
<dbReference type="Proteomes" id="UP000235145">
    <property type="component" value="Unassembled WGS sequence"/>
</dbReference>
<proteinExistence type="predicted"/>
<reference evidence="1 2" key="1">
    <citation type="journal article" date="2017" name="Nat. Commun.">
        <title>Genome assembly with in vitro proximity ligation data and whole-genome triplication in lettuce.</title>
        <authorList>
            <person name="Reyes-Chin-Wo S."/>
            <person name="Wang Z."/>
            <person name="Yang X."/>
            <person name="Kozik A."/>
            <person name="Arikit S."/>
            <person name="Song C."/>
            <person name="Xia L."/>
            <person name="Froenicke L."/>
            <person name="Lavelle D.O."/>
            <person name="Truco M.J."/>
            <person name="Xia R."/>
            <person name="Zhu S."/>
            <person name="Xu C."/>
            <person name="Xu H."/>
            <person name="Xu X."/>
            <person name="Cox K."/>
            <person name="Korf I."/>
            <person name="Meyers B.C."/>
            <person name="Michelmore R.W."/>
        </authorList>
    </citation>
    <scope>NUCLEOTIDE SEQUENCE [LARGE SCALE GENOMIC DNA]</scope>
    <source>
        <strain evidence="2">cv. Salinas</strain>
        <tissue evidence="1">Seedlings</tissue>
    </source>
</reference>
<evidence type="ECO:0000313" key="2">
    <source>
        <dbReference type="Proteomes" id="UP000235145"/>
    </source>
</evidence>
<accession>A0A9R1VEQ0</accession>
<comment type="caution">
    <text evidence="1">The sequence shown here is derived from an EMBL/GenBank/DDBJ whole genome shotgun (WGS) entry which is preliminary data.</text>
</comment>
<organism evidence="1 2">
    <name type="scientific">Lactuca sativa</name>
    <name type="common">Garden lettuce</name>
    <dbReference type="NCBI Taxonomy" id="4236"/>
    <lineage>
        <taxon>Eukaryota</taxon>
        <taxon>Viridiplantae</taxon>
        <taxon>Streptophyta</taxon>
        <taxon>Embryophyta</taxon>
        <taxon>Tracheophyta</taxon>
        <taxon>Spermatophyta</taxon>
        <taxon>Magnoliopsida</taxon>
        <taxon>eudicotyledons</taxon>
        <taxon>Gunneridae</taxon>
        <taxon>Pentapetalae</taxon>
        <taxon>asterids</taxon>
        <taxon>campanulids</taxon>
        <taxon>Asterales</taxon>
        <taxon>Asteraceae</taxon>
        <taxon>Cichorioideae</taxon>
        <taxon>Cichorieae</taxon>
        <taxon>Lactucinae</taxon>
        <taxon>Lactuca</taxon>
    </lineage>
</organism>
<dbReference type="AlphaFoldDB" id="A0A9R1VEQ0"/>
<protein>
    <submittedName>
        <fullName evidence="1">Uncharacterized protein</fullName>
    </submittedName>
</protein>
<evidence type="ECO:0000313" key="1">
    <source>
        <dbReference type="EMBL" id="KAJ0205762.1"/>
    </source>
</evidence>
<sequence length="112" mass="12951">MVLLLPSQLLATKTYTVNVVNNQRSGLQRPRKTQADISFDCKFFVWVDEDWGLHRYKSKVNELNRENMCNARRSGLVNLEAIGVENGFSTKRLFRINNLNQVVEDVTGFPYI</sequence>
<gene>
    <name evidence="1" type="ORF">LSAT_V11C500246700</name>
</gene>
<name>A0A9R1VEQ0_LACSA</name>
<dbReference type="EMBL" id="NBSK02000005">
    <property type="protein sequence ID" value="KAJ0205762.1"/>
    <property type="molecule type" value="Genomic_DNA"/>
</dbReference>